<organism evidence="2 3">
    <name type="scientific">Cylindrotheca closterium</name>
    <dbReference type="NCBI Taxonomy" id="2856"/>
    <lineage>
        <taxon>Eukaryota</taxon>
        <taxon>Sar</taxon>
        <taxon>Stramenopiles</taxon>
        <taxon>Ochrophyta</taxon>
        <taxon>Bacillariophyta</taxon>
        <taxon>Bacillariophyceae</taxon>
        <taxon>Bacillariophycidae</taxon>
        <taxon>Bacillariales</taxon>
        <taxon>Bacillariaceae</taxon>
        <taxon>Cylindrotheca</taxon>
    </lineage>
</organism>
<dbReference type="AlphaFoldDB" id="A0AAD2CEB9"/>
<dbReference type="EMBL" id="CAKOGP040000001">
    <property type="protein sequence ID" value="CAJ1907517.1"/>
    <property type="molecule type" value="Genomic_DNA"/>
</dbReference>
<feature type="compositionally biased region" description="Polar residues" evidence="1">
    <location>
        <begin position="40"/>
        <end position="60"/>
    </location>
</feature>
<reference evidence="2" key="1">
    <citation type="submission" date="2023-08" db="EMBL/GenBank/DDBJ databases">
        <authorList>
            <person name="Audoor S."/>
            <person name="Bilcke G."/>
        </authorList>
    </citation>
    <scope>NUCLEOTIDE SEQUENCE</scope>
</reference>
<dbReference type="Proteomes" id="UP001295423">
    <property type="component" value="Unassembled WGS sequence"/>
</dbReference>
<gene>
    <name evidence="2" type="ORF">CYCCA115_LOCUS489</name>
</gene>
<feature type="region of interest" description="Disordered" evidence="1">
    <location>
        <begin position="76"/>
        <end position="149"/>
    </location>
</feature>
<feature type="region of interest" description="Disordered" evidence="1">
    <location>
        <begin position="20"/>
        <end position="62"/>
    </location>
</feature>
<protein>
    <submittedName>
        <fullName evidence="2">Uncharacterized protein</fullName>
    </submittedName>
</protein>
<sequence>MQANESEDYVIVDFDLKSLEGKDNLADDDSYDYCDDLNSVHSSGEHSNASDSEAENSVLSVPSGLLKELDEAHAAAKLAIPQDSEDVTTESSQSVTNSATEENNKQTSAPEQEEQKAPQPSVPVKSAPLSRISNKKRRKQMKLMKKAMAAAKASKALSEKATAMATSSSVTSTSKPVSNAKKMARKGRSKRVHPHVACAYEEIAAYHNEVQMMGPRV</sequence>
<evidence type="ECO:0000256" key="1">
    <source>
        <dbReference type="SAM" id="MobiDB-lite"/>
    </source>
</evidence>
<feature type="region of interest" description="Disordered" evidence="1">
    <location>
        <begin position="162"/>
        <end position="193"/>
    </location>
</feature>
<feature type="compositionally biased region" description="Basic residues" evidence="1">
    <location>
        <begin position="182"/>
        <end position="193"/>
    </location>
</feature>
<comment type="caution">
    <text evidence="2">The sequence shown here is derived from an EMBL/GenBank/DDBJ whole genome shotgun (WGS) entry which is preliminary data.</text>
</comment>
<feature type="compositionally biased region" description="Basic residues" evidence="1">
    <location>
        <begin position="133"/>
        <end position="145"/>
    </location>
</feature>
<evidence type="ECO:0000313" key="3">
    <source>
        <dbReference type="Proteomes" id="UP001295423"/>
    </source>
</evidence>
<feature type="compositionally biased region" description="Polar residues" evidence="1">
    <location>
        <begin position="89"/>
        <end position="110"/>
    </location>
</feature>
<name>A0AAD2CEB9_9STRA</name>
<feature type="compositionally biased region" description="Low complexity" evidence="1">
    <location>
        <begin position="162"/>
        <end position="174"/>
    </location>
</feature>
<proteinExistence type="predicted"/>
<accession>A0AAD2CEB9</accession>
<evidence type="ECO:0000313" key="2">
    <source>
        <dbReference type="EMBL" id="CAJ1907517.1"/>
    </source>
</evidence>
<feature type="compositionally biased region" description="Acidic residues" evidence="1">
    <location>
        <begin position="26"/>
        <end position="35"/>
    </location>
</feature>
<keyword evidence="3" id="KW-1185">Reference proteome</keyword>